<dbReference type="PANTHER" id="PTHR10954:SF23">
    <property type="entry name" value="RIBONUCLEASE"/>
    <property type="match status" value="1"/>
</dbReference>
<evidence type="ECO:0000256" key="8">
    <source>
        <dbReference type="ARBA" id="ARBA00022759"/>
    </source>
</evidence>
<comment type="subcellular location">
    <subcellularLocation>
        <location evidence="4">Cytoplasm</location>
    </subcellularLocation>
</comment>
<dbReference type="NCBIfam" id="TIGR00729">
    <property type="entry name" value="ribonuclease HII"/>
    <property type="match status" value="1"/>
</dbReference>
<comment type="cofactor">
    <cofactor evidence="10">
        <name>Mn(2+)</name>
        <dbReference type="ChEBI" id="CHEBI:29035"/>
    </cofactor>
    <cofactor evidence="10">
        <name>Mg(2+)</name>
        <dbReference type="ChEBI" id="CHEBI:18420"/>
    </cofactor>
    <text evidence="10">Manganese or magnesium. Binds 1 divalent metal ion per monomer in the absence of substrate. May bind a second metal ion after substrate binding.</text>
</comment>
<dbReference type="InterPro" id="IPR023160">
    <property type="entry name" value="RNase_HII_hlx-loop-hlx_cap_dom"/>
</dbReference>
<evidence type="ECO:0000313" key="13">
    <source>
        <dbReference type="EMBL" id="HHP68108.1"/>
    </source>
</evidence>
<dbReference type="SUPFAM" id="SSF53098">
    <property type="entry name" value="Ribonuclease H-like"/>
    <property type="match status" value="1"/>
</dbReference>
<protein>
    <recommendedName>
        <fullName evidence="11">Ribonuclease</fullName>
        <ecNumber evidence="11">3.1.26.4</ecNumber>
    </recommendedName>
</protein>
<keyword evidence="8 10" id="KW-0255">Endonuclease</keyword>
<keyword evidence="9 10" id="KW-0378">Hydrolase</keyword>
<feature type="binding site" evidence="10">
    <location>
        <position position="113"/>
    </location>
    <ligand>
        <name>a divalent metal cation</name>
        <dbReference type="ChEBI" id="CHEBI:60240"/>
    </ligand>
</feature>
<dbReference type="Pfam" id="PF01351">
    <property type="entry name" value="RNase_HII"/>
    <property type="match status" value="1"/>
</dbReference>
<dbReference type="PROSITE" id="PS51975">
    <property type="entry name" value="RNASE_H_2"/>
    <property type="match status" value="1"/>
</dbReference>
<dbReference type="GO" id="GO:0046872">
    <property type="term" value="F:metal ion binding"/>
    <property type="evidence" value="ECO:0007669"/>
    <property type="project" value="UniProtKB-KW"/>
</dbReference>
<keyword evidence="5" id="KW-0963">Cytoplasm</keyword>
<comment type="catalytic activity">
    <reaction evidence="1 10 11">
        <text>Endonucleolytic cleavage to 5'-phosphomonoester.</text>
        <dbReference type="EC" id="3.1.26.4"/>
    </reaction>
</comment>
<evidence type="ECO:0000256" key="7">
    <source>
        <dbReference type="ARBA" id="ARBA00022723"/>
    </source>
</evidence>
<dbReference type="InterPro" id="IPR012337">
    <property type="entry name" value="RNaseH-like_sf"/>
</dbReference>
<evidence type="ECO:0000259" key="12">
    <source>
        <dbReference type="PROSITE" id="PS51975"/>
    </source>
</evidence>
<gene>
    <name evidence="13" type="primary">rnhB</name>
    <name evidence="13" type="ORF">ENM60_04910</name>
</gene>
<proteinExistence type="inferred from homology"/>
<feature type="binding site" evidence="10">
    <location>
        <position position="11"/>
    </location>
    <ligand>
        <name>a divalent metal cation</name>
        <dbReference type="ChEBI" id="CHEBI:60240"/>
    </ligand>
</feature>
<dbReference type="AlphaFoldDB" id="A0A7J3XZB6"/>
<evidence type="ECO:0000256" key="6">
    <source>
        <dbReference type="ARBA" id="ARBA00022722"/>
    </source>
</evidence>
<dbReference type="GO" id="GO:0003723">
    <property type="term" value="F:RNA binding"/>
    <property type="evidence" value="ECO:0007669"/>
    <property type="project" value="UniProtKB-UniRule"/>
</dbReference>
<dbReference type="GO" id="GO:0032299">
    <property type="term" value="C:ribonuclease H2 complex"/>
    <property type="evidence" value="ECO:0007669"/>
    <property type="project" value="TreeGrafter"/>
</dbReference>
<evidence type="ECO:0000256" key="3">
    <source>
        <dbReference type="ARBA" id="ARBA00004065"/>
    </source>
</evidence>
<feature type="domain" description="RNase H type-2" evidence="12">
    <location>
        <begin position="5"/>
        <end position="217"/>
    </location>
</feature>
<dbReference type="GO" id="GO:0005737">
    <property type="term" value="C:cytoplasm"/>
    <property type="evidence" value="ECO:0007669"/>
    <property type="project" value="UniProtKB-SubCell"/>
</dbReference>
<dbReference type="EMBL" id="DRYK01000061">
    <property type="protein sequence ID" value="HHP68108.1"/>
    <property type="molecule type" value="Genomic_DNA"/>
</dbReference>
<comment type="cofactor">
    <cofactor evidence="2">
        <name>Mg(2+)</name>
        <dbReference type="ChEBI" id="CHEBI:18420"/>
    </cofactor>
</comment>
<evidence type="ECO:0000256" key="9">
    <source>
        <dbReference type="ARBA" id="ARBA00022801"/>
    </source>
</evidence>
<dbReference type="GO" id="GO:0006298">
    <property type="term" value="P:mismatch repair"/>
    <property type="evidence" value="ECO:0007669"/>
    <property type="project" value="TreeGrafter"/>
</dbReference>
<evidence type="ECO:0000256" key="5">
    <source>
        <dbReference type="ARBA" id="ARBA00022490"/>
    </source>
</evidence>
<feature type="binding site" evidence="10">
    <location>
        <position position="12"/>
    </location>
    <ligand>
        <name>a divalent metal cation</name>
        <dbReference type="ChEBI" id="CHEBI:60240"/>
    </ligand>
</feature>
<reference evidence="13" key="1">
    <citation type="journal article" date="2020" name="mSystems">
        <title>Genome- and Community-Level Interaction Insights into Carbon Utilization and Element Cycling Functions of Hydrothermarchaeota in Hydrothermal Sediment.</title>
        <authorList>
            <person name="Zhou Z."/>
            <person name="Liu Y."/>
            <person name="Xu W."/>
            <person name="Pan J."/>
            <person name="Luo Z.H."/>
            <person name="Li M."/>
        </authorList>
    </citation>
    <scope>NUCLEOTIDE SEQUENCE [LARGE SCALE GENOMIC DNA]</scope>
    <source>
        <strain evidence="13">SpSt-110</strain>
    </source>
</reference>
<evidence type="ECO:0000256" key="1">
    <source>
        <dbReference type="ARBA" id="ARBA00000077"/>
    </source>
</evidence>
<comment type="caution">
    <text evidence="13">The sequence shown here is derived from an EMBL/GenBank/DDBJ whole genome shotgun (WGS) entry which is preliminary data.</text>
</comment>
<evidence type="ECO:0000256" key="4">
    <source>
        <dbReference type="ARBA" id="ARBA00004496"/>
    </source>
</evidence>
<organism evidence="13">
    <name type="scientific">Thermogladius calderae</name>
    <dbReference type="NCBI Taxonomy" id="1200300"/>
    <lineage>
        <taxon>Archaea</taxon>
        <taxon>Thermoproteota</taxon>
        <taxon>Thermoprotei</taxon>
        <taxon>Desulfurococcales</taxon>
        <taxon>Desulfurococcaceae</taxon>
        <taxon>Thermogladius</taxon>
    </lineage>
</organism>
<dbReference type="InterPro" id="IPR004649">
    <property type="entry name" value="RNase_H2_suA"/>
</dbReference>
<comment type="similarity">
    <text evidence="11">Belongs to the RNase HII family.</text>
</comment>
<evidence type="ECO:0000256" key="10">
    <source>
        <dbReference type="PROSITE-ProRule" id="PRU01319"/>
    </source>
</evidence>
<dbReference type="PANTHER" id="PTHR10954">
    <property type="entry name" value="RIBONUCLEASE H2 SUBUNIT A"/>
    <property type="match status" value="1"/>
</dbReference>
<evidence type="ECO:0000256" key="11">
    <source>
        <dbReference type="RuleBase" id="RU003515"/>
    </source>
</evidence>
<dbReference type="GO" id="GO:0004523">
    <property type="term" value="F:RNA-DNA hybrid ribonuclease activity"/>
    <property type="evidence" value="ECO:0007669"/>
    <property type="project" value="UniProtKB-UniRule"/>
</dbReference>
<dbReference type="EC" id="3.1.26.4" evidence="11"/>
<dbReference type="InterPro" id="IPR001352">
    <property type="entry name" value="RNase_HII/HIII"/>
</dbReference>
<dbReference type="InterPro" id="IPR024567">
    <property type="entry name" value="RNase_HII/HIII_dom"/>
</dbReference>
<dbReference type="GO" id="GO:0043137">
    <property type="term" value="P:DNA replication, removal of RNA primer"/>
    <property type="evidence" value="ECO:0007669"/>
    <property type="project" value="TreeGrafter"/>
</dbReference>
<dbReference type="Gene3D" id="1.10.10.460">
    <property type="entry name" value="Ribonuclease hii. Domain 2"/>
    <property type="match status" value="1"/>
</dbReference>
<dbReference type="CDD" id="cd07180">
    <property type="entry name" value="RNase_HII_archaea_like"/>
    <property type="match status" value="1"/>
</dbReference>
<evidence type="ECO:0000256" key="2">
    <source>
        <dbReference type="ARBA" id="ARBA00001946"/>
    </source>
</evidence>
<sequence length="240" mass="26920">MTGSRIIIGIDEAGRGPLIGDMVVSCVVLRNMDVAMLSEIGVRDSKTLSPKKRERIREIALRNLPLSFIAVYVTARRVDSENLNTTTSETIKRLLHKVSKVLWRGEEVEIYVDEVKGVEASLRAYSRRLFGNKLARFVMEANADSKYPVVSMASIIAKTLRDESIKPGKLVFGDYGSGYSTDPKTIRWVRENASLNPPLIVRLKWKNLKHLAPSWYRSPLNLLYFIRGGGEDGNKPASRG</sequence>
<accession>A0A7J3XZB6</accession>
<comment type="function">
    <text evidence="3 11">Endonuclease that specifically degrades the RNA of RNA-DNA hybrids.</text>
</comment>
<keyword evidence="7 10" id="KW-0479">Metal-binding</keyword>
<dbReference type="InterPro" id="IPR036397">
    <property type="entry name" value="RNaseH_sf"/>
</dbReference>
<keyword evidence="6 10" id="KW-0540">Nuclease</keyword>
<name>A0A7J3XZB6_9CREN</name>
<dbReference type="Gene3D" id="3.30.420.10">
    <property type="entry name" value="Ribonuclease H-like superfamily/Ribonuclease H"/>
    <property type="match status" value="1"/>
</dbReference>